<protein>
    <recommendedName>
        <fullName evidence="1">DUF7344 domain-containing protein</fullName>
    </recommendedName>
</protein>
<organism evidence="2 3">
    <name type="scientific">Halopelagius inordinatus</name>
    <dbReference type="NCBI Taxonomy" id="553467"/>
    <lineage>
        <taxon>Archaea</taxon>
        <taxon>Methanobacteriati</taxon>
        <taxon>Methanobacteriota</taxon>
        <taxon>Stenosarchaea group</taxon>
        <taxon>Halobacteria</taxon>
        <taxon>Halobacteriales</taxon>
        <taxon>Haloferacaceae</taxon>
    </lineage>
</organism>
<evidence type="ECO:0000313" key="3">
    <source>
        <dbReference type="Proteomes" id="UP000198876"/>
    </source>
</evidence>
<dbReference type="AlphaFoldDB" id="A0A1I2LS36"/>
<gene>
    <name evidence="2" type="ORF">SAMN04488063_0388</name>
</gene>
<reference evidence="3" key="1">
    <citation type="submission" date="2016-10" db="EMBL/GenBank/DDBJ databases">
        <authorList>
            <person name="Varghese N."/>
            <person name="Submissions S."/>
        </authorList>
    </citation>
    <scope>NUCLEOTIDE SEQUENCE [LARGE SCALE GENOMIC DNA]</scope>
    <source>
        <strain evidence="3">CGMCC 1.7739</strain>
    </source>
</reference>
<dbReference type="InterPro" id="IPR055768">
    <property type="entry name" value="DUF7344"/>
</dbReference>
<dbReference type="Pfam" id="PF24035">
    <property type="entry name" value="DUF7344"/>
    <property type="match status" value="1"/>
</dbReference>
<evidence type="ECO:0000313" key="2">
    <source>
        <dbReference type="EMBL" id="SFF81280.1"/>
    </source>
</evidence>
<keyword evidence="3" id="KW-1185">Reference proteome</keyword>
<feature type="domain" description="DUF7344" evidence="1">
    <location>
        <begin position="27"/>
        <end position="100"/>
    </location>
</feature>
<dbReference type="InterPro" id="IPR036388">
    <property type="entry name" value="WH-like_DNA-bd_sf"/>
</dbReference>
<dbReference type="EMBL" id="FOOQ01000001">
    <property type="protein sequence ID" value="SFF81280.1"/>
    <property type="molecule type" value="Genomic_DNA"/>
</dbReference>
<dbReference type="Gene3D" id="1.10.10.10">
    <property type="entry name" value="Winged helix-like DNA-binding domain superfamily/Winged helix DNA-binding domain"/>
    <property type="match status" value="1"/>
</dbReference>
<accession>A0A1I2LS36</accession>
<proteinExistence type="predicted"/>
<evidence type="ECO:0000259" key="1">
    <source>
        <dbReference type="Pfam" id="PF24035"/>
    </source>
</evidence>
<name>A0A1I2LS36_9EURY</name>
<dbReference type="Proteomes" id="UP000198876">
    <property type="component" value="Unassembled WGS sequence"/>
</dbReference>
<sequence>MGNVTLVRMAVSQDGTPSGRSTDDYLAVLGDPNRRVVVGVLAETDRPISISSLAREVAAETQNASPDAKIAQTKLSLHHNHLPKLDAAGVVTYDSEERLVAPADGFETALSAVELAN</sequence>